<accession>A0ABY5HQH2</accession>
<evidence type="ECO:0000313" key="3">
    <source>
        <dbReference type="Proteomes" id="UP001058461"/>
    </source>
</evidence>
<name>A0ABY5HQH2_9GAMM</name>
<proteinExistence type="predicted"/>
<dbReference type="Pfam" id="PF03417">
    <property type="entry name" value="AAT"/>
    <property type="match status" value="1"/>
</dbReference>
<dbReference type="PANTHER" id="PTHR34180:SF1">
    <property type="entry name" value="BETA-ALANYL-DOPAMINE_CARCININE HYDROLASE"/>
    <property type="match status" value="1"/>
</dbReference>
<dbReference type="InterPro" id="IPR047794">
    <property type="entry name" value="C45_proenzyme-like"/>
</dbReference>
<dbReference type="Gene3D" id="1.10.10.2120">
    <property type="match status" value="1"/>
</dbReference>
<dbReference type="Proteomes" id="UP001058461">
    <property type="component" value="Chromosome"/>
</dbReference>
<dbReference type="RefSeq" id="WP_255855648.1">
    <property type="nucleotide sequence ID" value="NZ_CP073347.1"/>
</dbReference>
<dbReference type="PANTHER" id="PTHR34180">
    <property type="entry name" value="PEPTIDASE C45"/>
    <property type="match status" value="1"/>
</dbReference>
<evidence type="ECO:0000259" key="1">
    <source>
        <dbReference type="Pfam" id="PF03417"/>
    </source>
</evidence>
<sequence>MKHCYLSGTDYEIGFQHGEACRDEIAASLATYDYMFENLAGFSWNDVREIASRELARLELLLPGCCQEIRGIAAGSGVELLDIVALNIRSEILFSLGRKEVADGCTSLAITASRADQSSLLLAQNWDWLESQRSACVVLTVKPAQGSSYLTVTEAGILAKVGFNAAGIGVCLNALSAGFSSDGIPVHFHLREVLRKDRLSAAMDQIVKQPHICAAHYLIASREGMAFGLEATPTQVAVLEPVDGALFHSNHLLHTRHALLRDDTPKVMGASSYVRLGAINRALTRPGPVGRDDIKTMLASHDSHPEGVCQHPTGGDGIAGRVATVFSIIMDLEGGTADICFGNPCESQYLSLALET</sequence>
<feature type="domain" description="Peptidase C45 hydrolase" evidence="1">
    <location>
        <begin position="119"/>
        <end position="344"/>
    </location>
</feature>
<dbReference type="NCBIfam" id="NF040521">
    <property type="entry name" value="C45_proenzyme"/>
    <property type="match status" value="1"/>
</dbReference>
<keyword evidence="3" id="KW-1185">Reference proteome</keyword>
<dbReference type="InterPro" id="IPR047801">
    <property type="entry name" value="Peptidase_C45"/>
</dbReference>
<protein>
    <recommendedName>
        <fullName evidence="1">Peptidase C45 hydrolase domain-containing protein</fullName>
    </recommendedName>
</protein>
<gene>
    <name evidence="2" type="ORF">KDW95_07385</name>
</gene>
<dbReference type="Gene3D" id="3.60.60.10">
    <property type="entry name" value="Penicillin V Acylase, Chain A"/>
    <property type="match status" value="1"/>
</dbReference>
<reference evidence="2" key="1">
    <citation type="submission" date="2021-04" db="EMBL/GenBank/DDBJ databases">
        <title>Oceanospirillales bacteria with DddD are important DMSP degraders in coastal seawater.</title>
        <authorList>
            <person name="Liu J."/>
        </authorList>
    </citation>
    <scope>NUCLEOTIDE SEQUENCE</scope>
    <source>
        <strain evidence="2">D13-1</strain>
    </source>
</reference>
<organism evidence="2 3">
    <name type="scientific">Marinobacterium rhizophilum</name>
    <dbReference type="NCBI Taxonomy" id="420402"/>
    <lineage>
        <taxon>Bacteria</taxon>
        <taxon>Pseudomonadati</taxon>
        <taxon>Pseudomonadota</taxon>
        <taxon>Gammaproteobacteria</taxon>
        <taxon>Oceanospirillales</taxon>
        <taxon>Oceanospirillaceae</taxon>
        <taxon>Marinobacterium</taxon>
    </lineage>
</organism>
<dbReference type="EMBL" id="CP073347">
    <property type="protein sequence ID" value="UTW13459.1"/>
    <property type="molecule type" value="Genomic_DNA"/>
</dbReference>
<evidence type="ECO:0000313" key="2">
    <source>
        <dbReference type="EMBL" id="UTW13459.1"/>
    </source>
</evidence>
<dbReference type="InterPro" id="IPR005079">
    <property type="entry name" value="Peptidase_C45_hydrolase"/>
</dbReference>